<organism evidence="1 2">
    <name type="scientific">Linum tenue</name>
    <dbReference type="NCBI Taxonomy" id="586396"/>
    <lineage>
        <taxon>Eukaryota</taxon>
        <taxon>Viridiplantae</taxon>
        <taxon>Streptophyta</taxon>
        <taxon>Embryophyta</taxon>
        <taxon>Tracheophyta</taxon>
        <taxon>Spermatophyta</taxon>
        <taxon>Magnoliopsida</taxon>
        <taxon>eudicotyledons</taxon>
        <taxon>Gunneridae</taxon>
        <taxon>Pentapetalae</taxon>
        <taxon>rosids</taxon>
        <taxon>fabids</taxon>
        <taxon>Malpighiales</taxon>
        <taxon>Linaceae</taxon>
        <taxon>Linum</taxon>
    </lineage>
</organism>
<dbReference type="AlphaFoldDB" id="A0AAV0KR30"/>
<proteinExistence type="predicted"/>
<accession>A0AAV0KR30</accession>
<evidence type="ECO:0000313" key="1">
    <source>
        <dbReference type="EMBL" id="CAI0424658.1"/>
    </source>
</evidence>
<protein>
    <submittedName>
        <fullName evidence="1">Uncharacterized protein</fullName>
    </submittedName>
</protein>
<name>A0AAV0KR30_9ROSI</name>
<reference evidence="1" key="1">
    <citation type="submission" date="2022-08" db="EMBL/GenBank/DDBJ databases">
        <authorList>
            <person name="Gutierrez-Valencia J."/>
        </authorList>
    </citation>
    <scope>NUCLEOTIDE SEQUENCE</scope>
</reference>
<evidence type="ECO:0000313" key="2">
    <source>
        <dbReference type="Proteomes" id="UP001154282"/>
    </source>
</evidence>
<gene>
    <name evidence="1" type="ORF">LITE_LOCUS20036</name>
</gene>
<keyword evidence="2" id="KW-1185">Reference proteome</keyword>
<dbReference type="EMBL" id="CAMGYJ010000005">
    <property type="protein sequence ID" value="CAI0424658.1"/>
    <property type="molecule type" value="Genomic_DNA"/>
</dbReference>
<sequence length="66" mass="7192">MNLGEEAEEVLWRNWWRKDEISSVSVGGGGAAEGGDGAAPYRSAMGLGRIPMAKNLFERRRTVAAR</sequence>
<comment type="caution">
    <text evidence="1">The sequence shown here is derived from an EMBL/GenBank/DDBJ whole genome shotgun (WGS) entry which is preliminary data.</text>
</comment>
<dbReference type="Proteomes" id="UP001154282">
    <property type="component" value="Unassembled WGS sequence"/>
</dbReference>